<dbReference type="GO" id="GO:0005886">
    <property type="term" value="C:plasma membrane"/>
    <property type="evidence" value="ECO:0007669"/>
    <property type="project" value="TreeGrafter"/>
</dbReference>
<dbReference type="GO" id="GO:0051539">
    <property type="term" value="F:4 iron, 4 sulfur cluster binding"/>
    <property type="evidence" value="ECO:0007669"/>
    <property type="project" value="UniProtKB-KW"/>
</dbReference>
<feature type="transmembrane region" description="Helical" evidence="7">
    <location>
        <begin position="60"/>
        <end position="92"/>
    </location>
</feature>
<dbReference type="Pfam" id="PF00037">
    <property type="entry name" value="Fer4"/>
    <property type="match status" value="1"/>
</dbReference>
<keyword evidence="4" id="KW-0249">Electron transport</keyword>
<dbReference type="PANTHER" id="PTHR30176">
    <property type="entry name" value="FERREDOXIN-TYPE PROTEIN NAPH"/>
    <property type="match status" value="1"/>
</dbReference>
<name>A0A1D7TNH4_9BACT</name>
<dbReference type="InterPro" id="IPR017900">
    <property type="entry name" value="4Fe4S_Fe_S_CS"/>
</dbReference>
<dbReference type="PROSITE" id="PS00198">
    <property type="entry name" value="4FE4S_FER_1"/>
    <property type="match status" value="1"/>
</dbReference>
<dbReference type="InterPro" id="IPR051684">
    <property type="entry name" value="Electron_Trans/Redox"/>
</dbReference>
<evidence type="ECO:0000313" key="10">
    <source>
        <dbReference type="Proteomes" id="UP000094609"/>
    </source>
</evidence>
<keyword evidence="3" id="KW-0479">Metal-binding</keyword>
<dbReference type="PANTHER" id="PTHR30176:SF3">
    <property type="entry name" value="FERREDOXIN-TYPE PROTEIN NAPH"/>
    <property type="match status" value="1"/>
</dbReference>
<feature type="transmembrane region" description="Helical" evidence="7">
    <location>
        <begin position="125"/>
        <end position="157"/>
    </location>
</feature>
<feature type="transmembrane region" description="Helical" evidence="7">
    <location>
        <begin position="169"/>
        <end position="186"/>
    </location>
</feature>
<dbReference type="STRING" id="1193502.SHALO_2793"/>
<dbReference type="EMBL" id="CP017111">
    <property type="protein sequence ID" value="AOO66546.1"/>
    <property type="molecule type" value="Genomic_DNA"/>
</dbReference>
<keyword evidence="6" id="KW-0411">Iron-sulfur</keyword>
<dbReference type="PROSITE" id="PS51379">
    <property type="entry name" value="4FE4S_FER_2"/>
    <property type="match status" value="1"/>
</dbReference>
<dbReference type="AlphaFoldDB" id="A0A1D7TNH4"/>
<evidence type="ECO:0000256" key="6">
    <source>
        <dbReference type="ARBA" id="ARBA00023014"/>
    </source>
</evidence>
<dbReference type="Pfam" id="PF12801">
    <property type="entry name" value="Fer4_5"/>
    <property type="match status" value="3"/>
</dbReference>
<evidence type="ECO:0000256" key="1">
    <source>
        <dbReference type="ARBA" id="ARBA00022448"/>
    </source>
</evidence>
<evidence type="ECO:0000256" key="4">
    <source>
        <dbReference type="ARBA" id="ARBA00022982"/>
    </source>
</evidence>
<accession>A0A1D7TNH4</accession>
<sequence>MKKIKASTLRTLTILAFVLLVIIGLAFHTGTGTISAFGYKTISAICPLGSLEAQLASKTFLPQVLISLAVFVLITILFGRIFCAWACPVPLFRKWFPKNNSKINHAEKEVHASSQQTSKTADSSYFVLGGALASSFVFGFPVFCLICPVGLTFAVLIGAWRLIQFNEPTWSLLIFPVILVLELVFYRYSCSKFCPLGALISLVSRLNIFMRPKIDQKVCMQTSKGIECKLCKSVCNEAIDLHEPAKASTLSRCTKCRDCADVCPMSAIKFPFFSQKNDKHL</sequence>
<evidence type="ECO:0000259" key="8">
    <source>
        <dbReference type="PROSITE" id="PS51379"/>
    </source>
</evidence>
<evidence type="ECO:0000256" key="5">
    <source>
        <dbReference type="ARBA" id="ARBA00023004"/>
    </source>
</evidence>
<dbReference type="RefSeq" id="WP_069479069.1">
    <property type="nucleotide sequence ID" value="NZ_CP017111.1"/>
</dbReference>
<protein>
    <submittedName>
        <fullName evidence="9">Membrane-bound polyferredoxin</fullName>
    </submittedName>
</protein>
<keyword evidence="10" id="KW-1185">Reference proteome</keyword>
<dbReference type="SUPFAM" id="SSF54862">
    <property type="entry name" value="4Fe-4S ferredoxins"/>
    <property type="match status" value="1"/>
</dbReference>
<keyword evidence="1" id="KW-0813">Transport</keyword>
<gene>
    <name evidence="9" type="ORF">SHALO_2793</name>
</gene>
<feature type="domain" description="4Fe-4S ferredoxin-type" evidence="8">
    <location>
        <begin position="243"/>
        <end position="273"/>
    </location>
</feature>
<evidence type="ECO:0000256" key="7">
    <source>
        <dbReference type="SAM" id="Phobius"/>
    </source>
</evidence>
<evidence type="ECO:0000313" key="9">
    <source>
        <dbReference type="EMBL" id="AOO66546.1"/>
    </source>
</evidence>
<organism evidence="9 10">
    <name type="scientific">Sulfurospirillum halorespirans DSM 13726</name>
    <dbReference type="NCBI Taxonomy" id="1193502"/>
    <lineage>
        <taxon>Bacteria</taxon>
        <taxon>Pseudomonadati</taxon>
        <taxon>Campylobacterota</taxon>
        <taxon>Epsilonproteobacteria</taxon>
        <taxon>Campylobacterales</taxon>
        <taxon>Sulfurospirillaceae</taxon>
        <taxon>Sulfurospirillum</taxon>
    </lineage>
</organism>
<reference evidence="10" key="1">
    <citation type="submission" date="2016-08" db="EMBL/GenBank/DDBJ databases">
        <title>Complete genome sequence of the organohalide-respiring Epsilonproteobacterium Sulfurospirillum halorespirans.</title>
        <authorList>
            <person name="Goris T."/>
            <person name="Zimmermann J."/>
            <person name="Schenz B."/>
            <person name="Lemos M."/>
            <person name="Hackermueller J."/>
            <person name="Diekert G."/>
        </authorList>
    </citation>
    <scope>NUCLEOTIDE SEQUENCE [LARGE SCALE GENOMIC DNA]</scope>
    <source>
        <strain>DSM 13726</strain>
        <strain evidence="10">PCE-M2</strain>
    </source>
</reference>
<evidence type="ECO:0000256" key="3">
    <source>
        <dbReference type="ARBA" id="ARBA00022723"/>
    </source>
</evidence>
<dbReference type="PATRIC" id="fig|1193502.14.peg.2825"/>
<evidence type="ECO:0000256" key="2">
    <source>
        <dbReference type="ARBA" id="ARBA00022485"/>
    </source>
</evidence>
<dbReference type="InterPro" id="IPR017896">
    <property type="entry name" value="4Fe4S_Fe-S-bd"/>
</dbReference>
<dbReference type="KEGG" id="shal:SHALO_2793"/>
<keyword evidence="2" id="KW-0004">4Fe-4S</keyword>
<keyword evidence="7" id="KW-1133">Transmembrane helix</keyword>
<keyword evidence="7" id="KW-0812">Transmembrane</keyword>
<dbReference type="GO" id="GO:0046872">
    <property type="term" value="F:metal ion binding"/>
    <property type="evidence" value="ECO:0007669"/>
    <property type="project" value="UniProtKB-KW"/>
</dbReference>
<proteinExistence type="predicted"/>
<dbReference type="Proteomes" id="UP000094609">
    <property type="component" value="Chromosome"/>
</dbReference>
<keyword evidence="7" id="KW-0472">Membrane</keyword>
<keyword evidence="5" id="KW-0408">Iron</keyword>